<keyword evidence="1" id="KW-0472">Membrane</keyword>
<name>A0A7L4ZJ74_9FLAO</name>
<dbReference type="EMBL" id="CP019288">
    <property type="protein sequence ID" value="QHI36561.1"/>
    <property type="molecule type" value="Genomic_DNA"/>
</dbReference>
<accession>A0A7L4ZJ74</accession>
<evidence type="ECO:0008006" key="4">
    <source>
        <dbReference type="Google" id="ProtNLM"/>
    </source>
</evidence>
<dbReference type="AlphaFoldDB" id="A0A7L4ZJ74"/>
<keyword evidence="1" id="KW-0812">Transmembrane</keyword>
<feature type="transmembrane region" description="Helical" evidence="1">
    <location>
        <begin position="200"/>
        <end position="222"/>
    </location>
</feature>
<organism evidence="2 3">
    <name type="scientific">Kordia antarctica</name>
    <dbReference type="NCBI Taxonomy" id="1218801"/>
    <lineage>
        <taxon>Bacteria</taxon>
        <taxon>Pseudomonadati</taxon>
        <taxon>Bacteroidota</taxon>
        <taxon>Flavobacteriia</taxon>
        <taxon>Flavobacteriales</taxon>
        <taxon>Flavobacteriaceae</taxon>
        <taxon>Kordia</taxon>
    </lineage>
</organism>
<feature type="transmembrane region" description="Helical" evidence="1">
    <location>
        <begin position="16"/>
        <end position="37"/>
    </location>
</feature>
<sequence length="235" mass="27877">MVGRKTALKIRKTHRYLGLFIGIQFLMWTISGLYFSWTDIDDIHGDQFKNLQYQPKAFQNLLSPSQLNVQEGIRAIEIRDIDNVPHYWINKKQLYNALNGKLKSEITEEEAIYVAKQYMKKELQIVNVERITEVGKQHEYREKLLPAYVISYANDEAIKAYVSVNDGKFQTVRHRSWRWFDFLWMTHTMDYEGRDNFNTIVLRIFSLLGLITVLSGFLLWYTSSPTIRKINKKKR</sequence>
<keyword evidence="3" id="KW-1185">Reference proteome</keyword>
<dbReference type="InterPro" id="IPR005625">
    <property type="entry name" value="PepSY-ass_TM"/>
</dbReference>
<dbReference type="KEGG" id="kan:IMCC3317_19240"/>
<evidence type="ECO:0000313" key="3">
    <source>
        <dbReference type="Proteomes" id="UP000464657"/>
    </source>
</evidence>
<reference evidence="2 3" key="1">
    <citation type="journal article" date="2013" name="Int. J. Syst. Evol. Microbiol.">
        <title>Kordia antarctica sp. nov., isolated from Antarctic seawater.</title>
        <authorList>
            <person name="Baek K."/>
            <person name="Choi A."/>
            <person name="Kang I."/>
            <person name="Lee K."/>
            <person name="Cho J.C."/>
        </authorList>
    </citation>
    <scope>NUCLEOTIDE SEQUENCE [LARGE SCALE GENOMIC DNA]</scope>
    <source>
        <strain evidence="2 3">IMCC3317</strain>
    </source>
</reference>
<dbReference type="OrthoDB" id="9806195at2"/>
<protein>
    <recommendedName>
        <fullName evidence="4">PepSY-associated TM region</fullName>
    </recommendedName>
</protein>
<dbReference type="Proteomes" id="UP000464657">
    <property type="component" value="Chromosome"/>
</dbReference>
<keyword evidence="1" id="KW-1133">Transmembrane helix</keyword>
<evidence type="ECO:0000313" key="2">
    <source>
        <dbReference type="EMBL" id="QHI36561.1"/>
    </source>
</evidence>
<gene>
    <name evidence="2" type="ORF">IMCC3317_19240</name>
</gene>
<dbReference type="Pfam" id="PF03929">
    <property type="entry name" value="PepSY_TM"/>
    <property type="match status" value="1"/>
</dbReference>
<dbReference type="RefSeq" id="WP_160129256.1">
    <property type="nucleotide sequence ID" value="NZ_CP019288.1"/>
</dbReference>
<evidence type="ECO:0000256" key="1">
    <source>
        <dbReference type="SAM" id="Phobius"/>
    </source>
</evidence>
<proteinExistence type="predicted"/>